<organism evidence="7 8">
    <name type="scientific">Nocardioides kongjuensis</name>
    <dbReference type="NCBI Taxonomy" id="349522"/>
    <lineage>
        <taxon>Bacteria</taxon>
        <taxon>Bacillati</taxon>
        <taxon>Actinomycetota</taxon>
        <taxon>Actinomycetes</taxon>
        <taxon>Propionibacteriales</taxon>
        <taxon>Nocardioidaceae</taxon>
        <taxon>Nocardioides</taxon>
    </lineage>
</organism>
<dbReference type="PANTHER" id="PTHR48083">
    <property type="entry name" value="MEDIUM-CHAIN SPECIFIC ACYL-COA DEHYDROGENASE, MITOCHONDRIAL-RELATED"/>
    <property type="match status" value="1"/>
</dbReference>
<dbReference type="PIRSF" id="PIRSF016578">
    <property type="entry name" value="HsaA"/>
    <property type="match status" value="1"/>
</dbReference>
<feature type="domain" description="Acyl-CoA dehydrogenase/oxidase N-terminal" evidence="5">
    <location>
        <begin position="18"/>
        <end position="114"/>
    </location>
</feature>
<dbReference type="Proteomes" id="UP000582231">
    <property type="component" value="Unassembled WGS sequence"/>
</dbReference>
<evidence type="ECO:0000256" key="2">
    <source>
        <dbReference type="ARBA" id="ARBA00023002"/>
    </source>
</evidence>
<proteinExistence type="inferred from homology"/>
<feature type="domain" description="Acyl-CoA oxidase/dehydrogenase middle" evidence="4">
    <location>
        <begin position="128"/>
        <end position="210"/>
    </location>
</feature>
<dbReference type="InterPro" id="IPR023922">
    <property type="entry name" value="S04_starv_induced_SfnB"/>
</dbReference>
<dbReference type="RefSeq" id="WP_179725560.1">
    <property type="nucleotide sequence ID" value="NZ_BAABEF010000001.1"/>
</dbReference>
<keyword evidence="8" id="KW-1185">Reference proteome</keyword>
<comment type="similarity">
    <text evidence="3">Belongs to the HpaH/HsaA monooxygenase family.</text>
</comment>
<dbReference type="Gene3D" id="1.10.540.10">
    <property type="entry name" value="Acyl-CoA dehydrogenase/oxidase, N-terminal domain"/>
    <property type="match status" value="1"/>
</dbReference>
<gene>
    <name evidence="7" type="ORF">BJ958_000699</name>
</gene>
<feature type="domain" description="Acyl-CoA dehydrogenase C-terminal" evidence="6">
    <location>
        <begin position="236"/>
        <end position="372"/>
    </location>
</feature>
<evidence type="ECO:0000313" key="7">
    <source>
        <dbReference type="EMBL" id="NYD29153.1"/>
    </source>
</evidence>
<dbReference type="EMBL" id="JACCBF010000001">
    <property type="protein sequence ID" value="NYD29153.1"/>
    <property type="molecule type" value="Genomic_DNA"/>
</dbReference>
<dbReference type="SUPFAM" id="SSF56645">
    <property type="entry name" value="Acyl-CoA dehydrogenase NM domain-like"/>
    <property type="match status" value="1"/>
</dbReference>
<dbReference type="GO" id="GO:0005737">
    <property type="term" value="C:cytoplasm"/>
    <property type="evidence" value="ECO:0007669"/>
    <property type="project" value="TreeGrafter"/>
</dbReference>
<dbReference type="InterPro" id="IPR046373">
    <property type="entry name" value="Acyl-CoA_Oxase/DH_mid-dom_sf"/>
</dbReference>
<dbReference type="InterPro" id="IPR009100">
    <property type="entry name" value="AcylCoA_DH/oxidase_NM_dom_sf"/>
</dbReference>
<evidence type="ECO:0000313" key="8">
    <source>
        <dbReference type="Proteomes" id="UP000582231"/>
    </source>
</evidence>
<dbReference type="Pfam" id="PF08028">
    <property type="entry name" value="Acyl-CoA_dh_2"/>
    <property type="match status" value="1"/>
</dbReference>
<dbReference type="GO" id="GO:0050660">
    <property type="term" value="F:flavin adenine dinucleotide binding"/>
    <property type="evidence" value="ECO:0007669"/>
    <property type="project" value="InterPro"/>
</dbReference>
<dbReference type="InterPro" id="IPR006091">
    <property type="entry name" value="Acyl-CoA_Oxase/DH_mid-dom"/>
</dbReference>
<dbReference type="InterPro" id="IPR013786">
    <property type="entry name" value="AcylCoA_DH/ox_N"/>
</dbReference>
<dbReference type="AlphaFoldDB" id="A0A852R312"/>
<dbReference type="Pfam" id="PF02771">
    <property type="entry name" value="Acyl-CoA_dh_N"/>
    <property type="match status" value="1"/>
</dbReference>
<protein>
    <submittedName>
        <fullName evidence="7">SfnB family sulfur acquisition oxidoreductase</fullName>
    </submittedName>
</protein>
<dbReference type="Pfam" id="PF02770">
    <property type="entry name" value="Acyl-CoA_dh_M"/>
    <property type="match status" value="1"/>
</dbReference>
<name>A0A852R312_9ACTN</name>
<evidence type="ECO:0000256" key="3">
    <source>
        <dbReference type="ARBA" id="ARBA00049661"/>
    </source>
</evidence>
<dbReference type="GO" id="GO:0016712">
    <property type="term" value="F:oxidoreductase activity, acting on paired donors, with incorporation or reduction of molecular oxygen, reduced flavin or flavoprotein as one donor, and incorporation of one atom of oxygen"/>
    <property type="evidence" value="ECO:0007669"/>
    <property type="project" value="TreeGrafter"/>
</dbReference>
<dbReference type="NCBIfam" id="TIGR04022">
    <property type="entry name" value="sulfur_SfnB"/>
    <property type="match status" value="1"/>
</dbReference>
<dbReference type="PANTHER" id="PTHR48083:SF19">
    <property type="entry name" value="FLAVIN-DEPENDENT MONOOXYGENASE, OXYGENASE SUBUNIT HSAA"/>
    <property type="match status" value="1"/>
</dbReference>
<keyword evidence="1" id="KW-0285">Flavoprotein</keyword>
<dbReference type="Gene3D" id="2.40.110.10">
    <property type="entry name" value="Butyryl-CoA Dehydrogenase, subunit A, domain 2"/>
    <property type="match status" value="1"/>
</dbReference>
<dbReference type="InterPro" id="IPR050741">
    <property type="entry name" value="Acyl-CoA_dehydrogenase"/>
</dbReference>
<evidence type="ECO:0000259" key="4">
    <source>
        <dbReference type="Pfam" id="PF02770"/>
    </source>
</evidence>
<keyword evidence="2" id="KW-0560">Oxidoreductase</keyword>
<reference evidence="7 8" key="1">
    <citation type="submission" date="2020-07" db="EMBL/GenBank/DDBJ databases">
        <title>Sequencing the genomes of 1000 actinobacteria strains.</title>
        <authorList>
            <person name="Klenk H.-P."/>
        </authorList>
    </citation>
    <scope>NUCLEOTIDE SEQUENCE [LARGE SCALE GENOMIC DNA]</scope>
    <source>
        <strain evidence="7 8">DSM 19082</strain>
    </source>
</reference>
<evidence type="ECO:0000259" key="6">
    <source>
        <dbReference type="Pfam" id="PF08028"/>
    </source>
</evidence>
<dbReference type="GO" id="GO:0003995">
    <property type="term" value="F:acyl-CoA dehydrogenase activity"/>
    <property type="evidence" value="ECO:0007669"/>
    <property type="project" value="TreeGrafter"/>
</dbReference>
<evidence type="ECO:0000259" key="5">
    <source>
        <dbReference type="Pfam" id="PF02771"/>
    </source>
</evidence>
<dbReference type="InterPro" id="IPR037069">
    <property type="entry name" value="AcylCoA_DH/ox_N_sf"/>
</dbReference>
<dbReference type="InterPro" id="IPR013107">
    <property type="entry name" value="Acyl-CoA_DH_C"/>
</dbReference>
<evidence type="ECO:0000256" key="1">
    <source>
        <dbReference type="ARBA" id="ARBA00022630"/>
    </source>
</evidence>
<dbReference type="Gene3D" id="1.20.140.10">
    <property type="entry name" value="Butyryl-CoA Dehydrogenase, subunit A, domain 3"/>
    <property type="match status" value="1"/>
</dbReference>
<comment type="caution">
    <text evidence="7">The sequence shown here is derived from an EMBL/GenBank/DDBJ whole genome shotgun (WGS) entry which is preliminary data.</text>
</comment>
<dbReference type="SUPFAM" id="SSF47203">
    <property type="entry name" value="Acyl-CoA dehydrogenase C-terminal domain-like"/>
    <property type="match status" value="1"/>
</dbReference>
<sequence length="398" mass="41770">MPVPVLSDREAIAVAAELGERFAKGAAARDADRVLPVDELAELSASGLLAVSVPAAYGGAGLPASVLAEVFRLLAAGDPSIAQVPHSHFVYVNALSHQGTPDQQAFLFGEVLDGKRFGNAQSEIGTRHVRDFRTTLRPDGAGGWVLDGEKGYATGALLADWIPVLCHLDVDGPLHVAWVERHAPGVSVVDDWNGMGQRTTASGTVRLEGVAVGADRITPYHLTFEGPQTYGAFAQLLHAALDAGIARAALADAAEFVTTKSRPCPDAIAELGTTRHAEDPTVVQAFGELELAVRAAEALLAEAGRAVDRADADLDAESAGAASLAVAAARAATTSASLEAGTRLFEVSGTRAALDSLNLHRHWRNARTHTLHDPAAWKVRHLGRWALDGQLPPNHGQL</sequence>
<dbReference type="InterPro" id="IPR036250">
    <property type="entry name" value="AcylCo_DH-like_C"/>
</dbReference>
<dbReference type="GO" id="GO:0033539">
    <property type="term" value="P:fatty acid beta-oxidation using acyl-CoA dehydrogenase"/>
    <property type="evidence" value="ECO:0007669"/>
    <property type="project" value="TreeGrafter"/>
</dbReference>
<accession>A0A852R312</accession>